<name>A0ABM9EBR3_9HYPH</name>
<feature type="transmembrane region" description="Helical" evidence="7">
    <location>
        <begin position="260"/>
        <end position="279"/>
    </location>
</feature>
<dbReference type="PANTHER" id="PTHR43005:SF1">
    <property type="entry name" value="SPERMIDINE_PUTRESCINE TRANSPORT SYSTEM PERMEASE PROTEIN"/>
    <property type="match status" value="1"/>
</dbReference>
<evidence type="ECO:0000256" key="4">
    <source>
        <dbReference type="ARBA" id="ARBA00022692"/>
    </source>
</evidence>
<dbReference type="Proteomes" id="UP001153050">
    <property type="component" value="Unassembled WGS sequence"/>
</dbReference>
<keyword evidence="6 7" id="KW-0472">Membrane</keyword>
<feature type="domain" description="ABC transmembrane type-1" evidence="8">
    <location>
        <begin position="112"/>
        <end position="326"/>
    </location>
</feature>
<keyword evidence="4 7" id="KW-0812">Transmembrane</keyword>
<evidence type="ECO:0000313" key="9">
    <source>
        <dbReference type="EMBL" id="CAH2406701.1"/>
    </source>
</evidence>
<proteinExistence type="inferred from homology"/>
<gene>
    <name evidence="9" type="ORF">MES5069_530077</name>
</gene>
<sequence length="340" mass="38362">MMQPVGPEKIRFVQKKQRHATVTIVTCKAEARRRLQPGRSGVLGKIWKHRADYAYVLPAIAVMLVVIAYPIYYTIELSFFKTPPGLQLRDKTFIGFDNYATILTSELFWRVTWNTLVWTLGSTLIAFVLGFATALALHREFVGRSLLRAILIIPWVISAVAASYIWKWIYHSDFGIIGAVLVGLGLADRPPNFIDSVSTVLPSLIVVNIWREFPFAMIMMMAGLQTVPEQLLRAARVDGASAWQRFWHVTFPHLRNVSTVTILLLAVANFNSFIIPWIMTGGGPSNASHIWITHIYELAFGRQRWGVASAYSVLLFLTLMTLGYFYVRALSGNERQEGSP</sequence>
<protein>
    <submittedName>
        <fullName evidence="9">Sugar ABC transporter permease</fullName>
    </submittedName>
</protein>
<feature type="transmembrane region" description="Helical" evidence="7">
    <location>
        <begin position="308"/>
        <end position="327"/>
    </location>
</feature>
<feature type="transmembrane region" description="Helical" evidence="7">
    <location>
        <begin position="116"/>
        <end position="137"/>
    </location>
</feature>
<dbReference type="InterPro" id="IPR035906">
    <property type="entry name" value="MetI-like_sf"/>
</dbReference>
<feature type="transmembrane region" description="Helical" evidence="7">
    <location>
        <begin position="190"/>
        <end position="210"/>
    </location>
</feature>
<dbReference type="PROSITE" id="PS50928">
    <property type="entry name" value="ABC_TM1"/>
    <property type="match status" value="1"/>
</dbReference>
<dbReference type="EMBL" id="CAKXZT010000150">
    <property type="protein sequence ID" value="CAH2406701.1"/>
    <property type="molecule type" value="Genomic_DNA"/>
</dbReference>
<evidence type="ECO:0000256" key="1">
    <source>
        <dbReference type="ARBA" id="ARBA00004651"/>
    </source>
</evidence>
<keyword evidence="5 7" id="KW-1133">Transmembrane helix</keyword>
<feature type="transmembrane region" description="Helical" evidence="7">
    <location>
        <begin position="53"/>
        <end position="75"/>
    </location>
</feature>
<keyword evidence="2 7" id="KW-0813">Transport</keyword>
<keyword evidence="3" id="KW-1003">Cell membrane</keyword>
<evidence type="ECO:0000313" key="10">
    <source>
        <dbReference type="Proteomes" id="UP001153050"/>
    </source>
</evidence>
<dbReference type="SUPFAM" id="SSF161098">
    <property type="entry name" value="MetI-like"/>
    <property type="match status" value="1"/>
</dbReference>
<comment type="caution">
    <text evidence="9">The sequence shown here is derived from an EMBL/GenBank/DDBJ whole genome shotgun (WGS) entry which is preliminary data.</text>
</comment>
<dbReference type="InterPro" id="IPR000515">
    <property type="entry name" value="MetI-like"/>
</dbReference>
<feature type="transmembrane region" description="Helical" evidence="7">
    <location>
        <begin position="149"/>
        <end position="170"/>
    </location>
</feature>
<organism evidence="9 10">
    <name type="scientific">Mesorhizobium escarrei</name>
    <dbReference type="NCBI Taxonomy" id="666018"/>
    <lineage>
        <taxon>Bacteria</taxon>
        <taxon>Pseudomonadati</taxon>
        <taxon>Pseudomonadota</taxon>
        <taxon>Alphaproteobacteria</taxon>
        <taxon>Hyphomicrobiales</taxon>
        <taxon>Phyllobacteriaceae</taxon>
        <taxon>Mesorhizobium</taxon>
    </lineage>
</organism>
<dbReference type="Pfam" id="PF00528">
    <property type="entry name" value="BPD_transp_1"/>
    <property type="match status" value="1"/>
</dbReference>
<reference evidence="9 10" key="1">
    <citation type="submission" date="2022-03" db="EMBL/GenBank/DDBJ databases">
        <authorList>
            <person name="Brunel B."/>
        </authorList>
    </citation>
    <scope>NUCLEOTIDE SEQUENCE [LARGE SCALE GENOMIC DNA]</scope>
    <source>
        <strain evidence="9">STM5069sample</strain>
    </source>
</reference>
<evidence type="ECO:0000256" key="2">
    <source>
        <dbReference type="ARBA" id="ARBA00022448"/>
    </source>
</evidence>
<comment type="subcellular location">
    <subcellularLocation>
        <location evidence="1 7">Cell membrane</location>
        <topology evidence="1 7">Multi-pass membrane protein</topology>
    </subcellularLocation>
</comment>
<evidence type="ECO:0000256" key="3">
    <source>
        <dbReference type="ARBA" id="ARBA00022475"/>
    </source>
</evidence>
<comment type="similarity">
    <text evidence="7">Belongs to the binding-protein-dependent transport system permease family.</text>
</comment>
<evidence type="ECO:0000256" key="7">
    <source>
        <dbReference type="RuleBase" id="RU363032"/>
    </source>
</evidence>
<evidence type="ECO:0000256" key="5">
    <source>
        <dbReference type="ARBA" id="ARBA00022989"/>
    </source>
</evidence>
<accession>A0ABM9EBR3</accession>
<dbReference type="Gene3D" id="1.10.3720.10">
    <property type="entry name" value="MetI-like"/>
    <property type="match status" value="1"/>
</dbReference>
<evidence type="ECO:0000256" key="6">
    <source>
        <dbReference type="ARBA" id="ARBA00023136"/>
    </source>
</evidence>
<dbReference type="CDD" id="cd06261">
    <property type="entry name" value="TM_PBP2"/>
    <property type="match status" value="1"/>
</dbReference>
<dbReference type="PANTHER" id="PTHR43005">
    <property type="entry name" value="BLR7065 PROTEIN"/>
    <property type="match status" value="1"/>
</dbReference>
<evidence type="ECO:0000259" key="8">
    <source>
        <dbReference type="PROSITE" id="PS50928"/>
    </source>
</evidence>
<keyword evidence="10" id="KW-1185">Reference proteome</keyword>